<feature type="compositionally biased region" description="Low complexity" evidence="2">
    <location>
        <begin position="395"/>
        <end position="414"/>
    </location>
</feature>
<feature type="region of interest" description="Disordered" evidence="2">
    <location>
        <begin position="391"/>
        <end position="414"/>
    </location>
</feature>
<dbReference type="AlphaFoldDB" id="A0A074XLJ9"/>
<dbReference type="GeneID" id="40752001"/>
<name>A0A074XLJ9_AURPU</name>
<keyword evidence="4" id="KW-1185">Reference proteome</keyword>
<dbReference type="RefSeq" id="XP_029762550.1">
    <property type="nucleotide sequence ID" value="XM_029909695.1"/>
</dbReference>
<feature type="coiled-coil region" evidence="1">
    <location>
        <begin position="254"/>
        <end position="288"/>
    </location>
</feature>
<evidence type="ECO:0000313" key="4">
    <source>
        <dbReference type="Proteomes" id="UP000030706"/>
    </source>
</evidence>
<feature type="compositionally biased region" description="Basic and acidic residues" evidence="2">
    <location>
        <begin position="37"/>
        <end position="46"/>
    </location>
</feature>
<gene>
    <name evidence="3" type="ORF">M438DRAFT_403989</name>
</gene>
<evidence type="ECO:0000256" key="1">
    <source>
        <dbReference type="SAM" id="Coils"/>
    </source>
</evidence>
<proteinExistence type="predicted"/>
<evidence type="ECO:0000313" key="3">
    <source>
        <dbReference type="EMBL" id="KEQ86363.1"/>
    </source>
</evidence>
<dbReference type="Proteomes" id="UP000030706">
    <property type="component" value="Unassembled WGS sequence"/>
</dbReference>
<organism evidence="3 4">
    <name type="scientific">Aureobasidium pullulans EXF-150</name>
    <dbReference type="NCBI Taxonomy" id="1043002"/>
    <lineage>
        <taxon>Eukaryota</taxon>
        <taxon>Fungi</taxon>
        <taxon>Dikarya</taxon>
        <taxon>Ascomycota</taxon>
        <taxon>Pezizomycotina</taxon>
        <taxon>Dothideomycetes</taxon>
        <taxon>Dothideomycetidae</taxon>
        <taxon>Dothideales</taxon>
        <taxon>Saccotheciaceae</taxon>
        <taxon>Aureobasidium</taxon>
    </lineage>
</organism>
<feature type="region of interest" description="Disordered" evidence="2">
    <location>
        <begin position="1"/>
        <end position="65"/>
    </location>
</feature>
<protein>
    <submittedName>
        <fullName evidence="3">Uncharacterized protein</fullName>
    </submittedName>
</protein>
<sequence>MDLTGLDYDDEAANFVHEHPLVPDPSRGRPLTPEEANEAKRLKLSQDNRGGTIDEQESNSGHAIIHPGQNINHILPKHPVIPNNPLLPATPLSSIVQSTDVPHLQATIASQIAADTVRNDQLQAQNSEIESLSAQLDILHTLNVSQSQEIKRLQEDIHVLELEETTYVTELHKRLDERDKLSAKRSTDLANTKRELADLEENHQLLLEEKTTWSAKVYTLQTRLERIKTTNRHLRKLKNVKLIEDLHGTKMQMYGLLKDREVFYKEQIQRLEDECDDWQEKAIRLRNQRNLAEWKIDEGWSREQPPEYEEDYWSDEEGDEGWKEKSKELMRKWIRIRSSYLGTATTGRIISGFKAVGRWMNIKEKEPVRGWKERARDALREVMADVTAKTIIPGSAASQSSNSFPSKQLSTGSP</sequence>
<accession>A0A074XLJ9</accession>
<keyword evidence="1" id="KW-0175">Coiled coil</keyword>
<dbReference type="HOGENOM" id="CLU_663896_0_0_1"/>
<evidence type="ECO:0000256" key="2">
    <source>
        <dbReference type="SAM" id="MobiDB-lite"/>
    </source>
</evidence>
<feature type="coiled-coil region" evidence="1">
    <location>
        <begin position="143"/>
        <end position="216"/>
    </location>
</feature>
<reference evidence="3 4" key="1">
    <citation type="journal article" date="2014" name="BMC Genomics">
        <title>Genome sequencing of four Aureobasidium pullulans varieties: biotechnological potential, stress tolerance, and description of new species.</title>
        <authorList>
            <person name="Gostin Ar C."/>
            <person name="Ohm R.A."/>
            <person name="Kogej T."/>
            <person name="Sonjak S."/>
            <person name="Turk M."/>
            <person name="Zajc J."/>
            <person name="Zalar P."/>
            <person name="Grube M."/>
            <person name="Sun H."/>
            <person name="Han J."/>
            <person name="Sharma A."/>
            <person name="Chiniquy J."/>
            <person name="Ngan C.Y."/>
            <person name="Lipzen A."/>
            <person name="Barry K."/>
            <person name="Grigoriev I.V."/>
            <person name="Gunde-Cimerman N."/>
        </authorList>
    </citation>
    <scope>NUCLEOTIDE SEQUENCE [LARGE SCALE GENOMIC DNA]</scope>
    <source>
        <strain evidence="3 4">EXF-150</strain>
    </source>
</reference>
<dbReference type="EMBL" id="KL584978">
    <property type="protein sequence ID" value="KEQ86363.1"/>
    <property type="molecule type" value="Genomic_DNA"/>
</dbReference>